<proteinExistence type="inferred from homology"/>
<evidence type="ECO:0000256" key="6">
    <source>
        <dbReference type="ARBA" id="ARBA00023136"/>
    </source>
</evidence>
<dbReference type="NCBIfam" id="NF008201">
    <property type="entry name" value="PRK10958.1"/>
    <property type="match status" value="1"/>
</dbReference>
<accession>A0ABS0N7I5</accession>
<sequence>MFGIVNPVSYLIGTVILILMPGPNSMFCLSAAARYGVRRAYRAVFGILLGDSLLILATVLGAGTLLRLYPALFHGIKLAGGLYLAYIGCGLLRGAARKWFAPSPGLADSPAPDAPPARHVFKRALLLSLTNPKAILFLLSFFIQFVDPAYPHPALSFLLLALVLQAVSFSYLNFLVLAGAKAARLFGRHGRWGAAAMGVVGLLFVGFAVSLWLAEI</sequence>
<evidence type="ECO:0000256" key="3">
    <source>
        <dbReference type="ARBA" id="ARBA00022475"/>
    </source>
</evidence>
<dbReference type="PIRSF" id="PIRSF006324">
    <property type="entry name" value="LeuE"/>
    <property type="match status" value="1"/>
</dbReference>
<evidence type="ECO:0000256" key="4">
    <source>
        <dbReference type="ARBA" id="ARBA00022692"/>
    </source>
</evidence>
<evidence type="ECO:0000313" key="8">
    <source>
        <dbReference type="EMBL" id="MBH5328245.1"/>
    </source>
</evidence>
<gene>
    <name evidence="8" type="primary">leuE</name>
    <name evidence="8" type="ORF">H9Q10_00970</name>
</gene>
<feature type="transmembrane region" description="Helical" evidence="7">
    <location>
        <begin position="192"/>
        <end position="214"/>
    </location>
</feature>
<reference evidence="8 9" key="1">
    <citation type="submission" date="2020-09" db="EMBL/GenBank/DDBJ databases">
        <title>Eikenella S3660 sp. nov., isolated from a throat swab.</title>
        <authorList>
            <person name="Buhl M."/>
        </authorList>
    </citation>
    <scope>NUCLEOTIDE SEQUENCE [LARGE SCALE GENOMIC DNA]</scope>
    <source>
        <strain evidence="8 9">S3360</strain>
    </source>
</reference>
<comment type="subcellular location">
    <subcellularLocation>
        <location evidence="1">Cell membrane</location>
        <topology evidence="1">Multi-pass membrane protein</topology>
    </subcellularLocation>
</comment>
<keyword evidence="6 7" id="KW-0472">Membrane</keyword>
<keyword evidence="4 7" id="KW-0812">Transmembrane</keyword>
<keyword evidence="5 7" id="KW-1133">Transmembrane helix</keyword>
<evidence type="ECO:0000256" key="5">
    <source>
        <dbReference type="ARBA" id="ARBA00022989"/>
    </source>
</evidence>
<keyword evidence="9" id="KW-1185">Reference proteome</keyword>
<comment type="similarity">
    <text evidence="2">Belongs to the Rht family.</text>
</comment>
<dbReference type="EMBL" id="JACSGR010000001">
    <property type="protein sequence ID" value="MBH5328245.1"/>
    <property type="molecule type" value="Genomic_DNA"/>
</dbReference>
<dbReference type="InterPro" id="IPR001123">
    <property type="entry name" value="LeuE-type"/>
</dbReference>
<evidence type="ECO:0000256" key="1">
    <source>
        <dbReference type="ARBA" id="ARBA00004651"/>
    </source>
</evidence>
<evidence type="ECO:0000313" key="9">
    <source>
        <dbReference type="Proteomes" id="UP000768471"/>
    </source>
</evidence>
<feature type="transmembrane region" description="Helical" evidence="7">
    <location>
        <begin position="157"/>
        <end position="180"/>
    </location>
</feature>
<name>A0ABS0N7I5_9NEIS</name>
<keyword evidence="3" id="KW-1003">Cell membrane</keyword>
<comment type="caution">
    <text evidence="8">The sequence shown here is derived from an EMBL/GenBank/DDBJ whole genome shotgun (WGS) entry which is preliminary data.</text>
</comment>
<feature type="transmembrane region" description="Helical" evidence="7">
    <location>
        <begin position="124"/>
        <end position="145"/>
    </location>
</feature>
<feature type="transmembrane region" description="Helical" evidence="7">
    <location>
        <begin position="12"/>
        <end position="32"/>
    </location>
</feature>
<feature type="transmembrane region" description="Helical" evidence="7">
    <location>
        <begin position="72"/>
        <end position="92"/>
    </location>
</feature>
<evidence type="ECO:0000256" key="7">
    <source>
        <dbReference type="SAM" id="Phobius"/>
    </source>
</evidence>
<dbReference type="PANTHER" id="PTHR30086">
    <property type="entry name" value="ARGININE EXPORTER PROTEIN ARGO"/>
    <property type="match status" value="1"/>
</dbReference>
<dbReference type="RefSeq" id="WP_197902171.1">
    <property type="nucleotide sequence ID" value="NZ_JACSGR010000001.1"/>
</dbReference>
<dbReference type="Pfam" id="PF01810">
    <property type="entry name" value="LysE"/>
    <property type="match status" value="1"/>
</dbReference>
<evidence type="ECO:0000256" key="2">
    <source>
        <dbReference type="ARBA" id="ARBA00007928"/>
    </source>
</evidence>
<feature type="transmembrane region" description="Helical" evidence="7">
    <location>
        <begin position="44"/>
        <end position="66"/>
    </location>
</feature>
<organism evidence="8 9">
    <name type="scientific">Eikenella glucosivorans</name>
    <dbReference type="NCBI Taxonomy" id="2766967"/>
    <lineage>
        <taxon>Bacteria</taxon>
        <taxon>Pseudomonadati</taxon>
        <taxon>Pseudomonadota</taxon>
        <taxon>Betaproteobacteria</taxon>
        <taxon>Neisseriales</taxon>
        <taxon>Neisseriaceae</taxon>
        <taxon>Eikenella</taxon>
    </lineage>
</organism>
<dbReference type="Proteomes" id="UP000768471">
    <property type="component" value="Unassembled WGS sequence"/>
</dbReference>
<dbReference type="PANTHER" id="PTHR30086:SF15">
    <property type="entry name" value="LEUCINE EFFLUX PROTEIN"/>
    <property type="match status" value="1"/>
</dbReference>
<protein>
    <submittedName>
        <fullName evidence="8">Leucine efflux protein LeuE</fullName>
    </submittedName>
</protein>